<evidence type="ECO:0000313" key="7">
    <source>
        <dbReference type="EMBL" id="KAL1862914.1"/>
    </source>
</evidence>
<proteinExistence type="predicted"/>
<feature type="compositionally biased region" description="Low complexity" evidence="5">
    <location>
        <begin position="183"/>
        <end position="208"/>
    </location>
</feature>
<evidence type="ECO:0000256" key="2">
    <source>
        <dbReference type="ARBA" id="ARBA00022729"/>
    </source>
</evidence>
<keyword evidence="1" id="KW-0800">Toxin</keyword>
<gene>
    <name evidence="7" type="ORF">Daus18300_008244</name>
</gene>
<protein>
    <recommendedName>
        <fullName evidence="9">Cholera enterotoxin subunit A2</fullName>
    </recommendedName>
</protein>
<evidence type="ECO:0000256" key="1">
    <source>
        <dbReference type="ARBA" id="ARBA00022656"/>
    </source>
</evidence>
<dbReference type="EMBL" id="JAWRVE010000076">
    <property type="protein sequence ID" value="KAL1862914.1"/>
    <property type="molecule type" value="Genomic_DNA"/>
</dbReference>
<sequence>MLFRVSVVTFILASLLGNALAAVPQIVYRSTKNSPKTVKEQNGLNCAQPTSYNDKITAQMHITKIFKIDNKNISPLKDPWVSTTYDHTTLVGTSHATSSGYIYKIDTSGREASFQNAEDIAWGSKGNPYASEKEVSAWVNIPWNSIMGWSRNNVYTPNPDYAGGCEQSGALKKRGLGGKCAARKQGAAKPKAAAKPKQAAGAKPARAA</sequence>
<dbReference type="Pfam" id="PF01375">
    <property type="entry name" value="Enterotoxin_a"/>
    <property type="match status" value="1"/>
</dbReference>
<feature type="signal peptide" evidence="6">
    <location>
        <begin position="1"/>
        <end position="21"/>
    </location>
</feature>
<name>A0ABR3WJC5_9PEZI</name>
<keyword evidence="3" id="KW-0843">Virulence</keyword>
<feature type="chain" id="PRO_5047247648" description="Cholera enterotoxin subunit A2" evidence="6">
    <location>
        <begin position="22"/>
        <end position="208"/>
    </location>
</feature>
<accession>A0ABR3WJC5</accession>
<evidence type="ECO:0000256" key="4">
    <source>
        <dbReference type="ARBA" id="ARBA00023157"/>
    </source>
</evidence>
<feature type="region of interest" description="Disordered" evidence="5">
    <location>
        <begin position="176"/>
        <end position="208"/>
    </location>
</feature>
<reference evidence="7 8" key="1">
    <citation type="journal article" date="2024" name="IMA Fungus">
        <title>IMA Genome - F19 : A genome assembly and annotation guide to empower mycologists, including annotated draft genome sequences of Ceratocystis pirilliformis, Diaporthe australafricana, Fusarium ophioides, Paecilomyces lecythidis, and Sporothrix stenoceras.</title>
        <authorList>
            <person name="Aylward J."/>
            <person name="Wilson A.M."/>
            <person name="Visagie C.M."/>
            <person name="Spraker J."/>
            <person name="Barnes I."/>
            <person name="Buitendag C."/>
            <person name="Ceriani C."/>
            <person name="Del Mar Angel L."/>
            <person name="du Plessis D."/>
            <person name="Fuchs T."/>
            <person name="Gasser K."/>
            <person name="Kramer D."/>
            <person name="Li W."/>
            <person name="Munsamy K."/>
            <person name="Piso A."/>
            <person name="Price J.L."/>
            <person name="Sonnekus B."/>
            <person name="Thomas C."/>
            <person name="van der Nest A."/>
            <person name="van Dijk A."/>
            <person name="van Heerden A."/>
            <person name="van Vuuren N."/>
            <person name="Yilmaz N."/>
            <person name="Duong T.A."/>
            <person name="van der Merwe N.A."/>
            <person name="Wingfield M.J."/>
            <person name="Wingfield B.D."/>
        </authorList>
    </citation>
    <scope>NUCLEOTIDE SEQUENCE [LARGE SCALE GENOMIC DNA]</scope>
    <source>
        <strain evidence="7 8">CMW 18300</strain>
    </source>
</reference>
<comment type="caution">
    <text evidence="7">The sequence shown here is derived from an EMBL/GenBank/DDBJ whole genome shotgun (WGS) entry which is preliminary data.</text>
</comment>
<keyword evidence="2 6" id="KW-0732">Signal</keyword>
<dbReference type="SUPFAM" id="SSF56399">
    <property type="entry name" value="ADP-ribosylation"/>
    <property type="match status" value="1"/>
</dbReference>
<keyword evidence="8" id="KW-1185">Reference proteome</keyword>
<evidence type="ECO:0000256" key="3">
    <source>
        <dbReference type="ARBA" id="ARBA00023026"/>
    </source>
</evidence>
<dbReference type="Gene3D" id="3.90.210.10">
    <property type="entry name" value="Heat-Labile Enterotoxin, subunit A"/>
    <property type="match status" value="1"/>
</dbReference>
<evidence type="ECO:0008006" key="9">
    <source>
        <dbReference type="Google" id="ProtNLM"/>
    </source>
</evidence>
<keyword evidence="4" id="KW-1015">Disulfide bond</keyword>
<evidence type="ECO:0000313" key="8">
    <source>
        <dbReference type="Proteomes" id="UP001583177"/>
    </source>
</evidence>
<dbReference type="InterPro" id="IPR001144">
    <property type="entry name" value="Enterotoxin_A"/>
</dbReference>
<evidence type="ECO:0000256" key="5">
    <source>
        <dbReference type="SAM" id="MobiDB-lite"/>
    </source>
</evidence>
<organism evidence="7 8">
    <name type="scientific">Diaporthe australafricana</name>
    <dbReference type="NCBI Taxonomy" id="127596"/>
    <lineage>
        <taxon>Eukaryota</taxon>
        <taxon>Fungi</taxon>
        <taxon>Dikarya</taxon>
        <taxon>Ascomycota</taxon>
        <taxon>Pezizomycotina</taxon>
        <taxon>Sordariomycetes</taxon>
        <taxon>Sordariomycetidae</taxon>
        <taxon>Diaporthales</taxon>
        <taxon>Diaporthaceae</taxon>
        <taxon>Diaporthe</taxon>
    </lineage>
</organism>
<evidence type="ECO:0000256" key="6">
    <source>
        <dbReference type="SAM" id="SignalP"/>
    </source>
</evidence>
<dbReference type="Proteomes" id="UP001583177">
    <property type="component" value="Unassembled WGS sequence"/>
</dbReference>